<feature type="compositionally biased region" description="Basic and acidic residues" evidence="1">
    <location>
        <begin position="40"/>
        <end position="50"/>
    </location>
</feature>
<proteinExistence type="predicted"/>
<sequence>MSYIYSHEDNEIASSIEERIHAMRSYQAALRSRRASAGTRDAEEMHHDEPQTFQSHAVDQQTKEPTQTVEGFKVVHFDPQPPETIRNTTEDSNEVHHPEE</sequence>
<reference evidence="2 3" key="1">
    <citation type="submission" date="2019-04" db="EMBL/GenBank/DDBJ databases">
        <authorList>
            <consortium name="DOE Joint Genome Institute"/>
            <person name="Mondo S."/>
            <person name="Kjaerbolling I."/>
            <person name="Vesth T."/>
            <person name="Frisvad J.C."/>
            <person name="Nybo J.L."/>
            <person name="Theobald S."/>
            <person name="Kildgaard S."/>
            <person name="Isbrandt T."/>
            <person name="Kuo A."/>
            <person name="Sato A."/>
            <person name="Lyhne E.K."/>
            <person name="Kogle M.E."/>
            <person name="Wiebenga A."/>
            <person name="Kun R.S."/>
            <person name="Lubbers R.J."/>
            <person name="Makela M.R."/>
            <person name="Barry K."/>
            <person name="Chovatia M."/>
            <person name="Clum A."/>
            <person name="Daum C."/>
            <person name="Haridas S."/>
            <person name="He G."/>
            <person name="LaButti K."/>
            <person name="Lipzen A."/>
            <person name="Riley R."/>
            <person name="Salamov A."/>
            <person name="Simmons B.A."/>
            <person name="Magnuson J.K."/>
            <person name="Henrissat B."/>
            <person name="Mortensen U.H."/>
            <person name="Larsen T.O."/>
            <person name="Devries R.P."/>
            <person name="Grigoriev I.V."/>
            <person name="Machida M."/>
            <person name="Baker S.E."/>
            <person name="Andersen M.R."/>
            <person name="Cantor M.N."/>
            <person name="Hua S.X."/>
        </authorList>
    </citation>
    <scope>NUCLEOTIDE SEQUENCE [LARGE SCALE GENOMIC DNA]</scope>
    <source>
        <strain evidence="2 3">CBS 117616</strain>
    </source>
</reference>
<feature type="compositionally biased region" description="Polar residues" evidence="1">
    <location>
        <begin position="51"/>
        <end position="69"/>
    </location>
</feature>
<evidence type="ECO:0000313" key="3">
    <source>
        <dbReference type="Proteomes" id="UP000325395"/>
    </source>
</evidence>
<name>A0ABQ6W530_9EURO</name>
<dbReference type="Proteomes" id="UP000325395">
    <property type="component" value="Unassembled WGS sequence"/>
</dbReference>
<dbReference type="EMBL" id="ML735887">
    <property type="protein sequence ID" value="KAE8411201.1"/>
    <property type="molecule type" value="Genomic_DNA"/>
</dbReference>
<organism evidence="2 3">
    <name type="scientific">Aspergillus pseudocaelatus</name>
    <dbReference type="NCBI Taxonomy" id="1825620"/>
    <lineage>
        <taxon>Eukaryota</taxon>
        <taxon>Fungi</taxon>
        <taxon>Dikarya</taxon>
        <taxon>Ascomycota</taxon>
        <taxon>Pezizomycotina</taxon>
        <taxon>Eurotiomycetes</taxon>
        <taxon>Eurotiomycetidae</taxon>
        <taxon>Eurotiales</taxon>
        <taxon>Aspergillaceae</taxon>
        <taxon>Aspergillus</taxon>
        <taxon>Aspergillus subgen. Circumdati</taxon>
    </lineage>
</organism>
<evidence type="ECO:0000256" key="1">
    <source>
        <dbReference type="SAM" id="MobiDB-lite"/>
    </source>
</evidence>
<accession>A0ABQ6W530</accession>
<keyword evidence="3" id="KW-1185">Reference proteome</keyword>
<evidence type="ECO:0000313" key="2">
    <source>
        <dbReference type="EMBL" id="KAE8411201.1"/>
    </source>
</evidence>
<protein>
    <submittedName>
        <fullName evidence="2">Uncharacterized protein</fullName>
    </submittedName>
</protein>
<gene>
    <name evidence="2" type="ORF">BDV36DRAFT_302053</name>
</gene>
<feature type="region of interest" description="Disordered" evidence="1">
    <location>
        <begin position="31"/>
        <end position="100"/>
    </location>
</feature>